<dbReference type="AlphaFoldDB" id="A0A7W7TZH0"/>
<feature type="domain" description="Threonine/serine exporter-like N-terminal" evidence="4">
    <location>
        <begin position="32"/>
        <end position="268"/>
    </location>
</feature>
<feature type="transmembrane region" description="Helical" evidence="3">
    <location>
        <begin position="183"/>
        <end position="203"/>
    </location>
</feature>
<comment type="similarity">
    <text evidence="1">Belongs to the ThrE exporter (TC 2.A.79) family.</text>
</comment>
<gene>
    <name evidence="5" type="ORF">GGE06_003149</name>
</gene>
<evidence type="ECO:0000259" key="4">
    <source>
        <dbReference type="Pfam" id="PF06738"/>
    </source>
</evidence>
<reference evidence="5 6" key="1">
    <citation type="submission" date="2020-08" db="EMBL/GenBank/DDBJ databases">
        <title>Genomic Encyclopedia of Type Strains, Phase III (KMG-III): the genomes of soil and plant-associated and newly described type strains.</title>
        <authorList>
            <person name="Whitman W."/>
        </authorList>
    </citation>
    <scope>NUCLEOTIDE SEQUENCE [LARGE SCALE GENOMIC DNA]</scope>
    <source>
        <strain evidence="5 6">SFB5A</strain>
    </source>
</reference>
<dbReference type="InterPro" id="IPR051361">
    <property type="entry name" value="ThrE/Ser_Exporter"/>
</dbReference>
<comment type="caution">
    <text evidence="5">The sequence shown here is derived from an EMBL/GenBank/DDBJ whole genome shotgun (WGS) entry which is preliminary data.</text>
</comment>
<dbReference type="GO" id="GO:0022857">
    <property type="term" value="F:transmembrane transporter activity"/>
    <property type="evidence" value="ECO:0007669"/>
    <property type="project" value="InterPro"/>
</dbReference>
<feature type="region of interest" description="Disordered" evidence="2">
    <location>
        <begin position="1"/>
        <end position="25"/>
    </location>
</feature>
<evidence type="ECO:0000256" key="2">
    <source>
        <dbReference type="SAM" id="MobiDB-lite"/>
    </source>
</evidence>
<keyword evidence="3" id="KW-0472">Membrane</keyword>
<dbReference type="PANTHER" id="PTHR31082">
    <property type="entry name" value="PHEROMONE-REGULATED MEMBRANE PROTEIN 10"/>
    <property type="match status" value="1"/>
</dbReference>
<evidence type="ECO:0000256" key="3">
    <source>
        <dbReference type="SAM" id="Phobius"/>
    </source>
</evidence>
<feature type="transmembrane region" description="Helical" evidence="3">
    <location>
        <begin position="248"/>
        <end position="268"/>
    </location>
</feature>
<protein>
    <submittedName>
        <fullName evidence="5">Uncharacterized membrane protein YjjP (DUF1212 family)</fullName>
    </submittedName>
</protein>
<sequence>MRRAPREEPGPDADTGVGPGAGPDPLHDFLRELTRFMLTFSGEGAEGVDRVVRGLARTYGGYAETVLVADGAVLSVTAGGRTLTSTVTAFPDVARLDRAVALKEFVERVRDTRPPLPEATAGLRRVETLPATVPRWARGAGIVLFSVGFAPAVQPTWYEIGTTALLAALVAALTVLSDRRPRLARVLPLLAAVLVSLVTLGVLQPGHGHGGPVLIMLPALFFFVPGDLLSAATAELVGGFLTTGAVRLVYALVLLLQLYVGVLIGVAVTGTPSSALFDGAQDADLSRWVLVASWAVFTVGLILAFGVPWRAAGWLTGLVYLSLGVQAAGTALIGEVAGTFVAATALAVAADLLSRPAGRPPRLVLFLGGFFTLTVGSLGLRALTSLAGGHVLHGFRDLMDFVTIVTTIAVGLLVGAALVPGRVEKEFPAASE</sequence>
<evidence type="ECO:0000313" key="6">
    <source>
        <dbReference type="Proteomes" id="UP000582643"/>
    </source>
</evidence>
<keyword evidence="3" id="KW-0812">Transmembrane</keyword>
<feature type="transmembrane region" description="Helical" evidence="3">
    <location>
        <begin position="398"/>
        <end position="419"/>
    </location>
</feature>
<proteinExistence type="inferred from homology"/>
<keyword evidence="3" id="KW-1133">Transmembrane helix</keyword>
<organism evidence="5 6">
    <name type="scientific">Streptomyces nymphaeiformis</name>
    <dbReference type="NCBI Taxonomy" id="2663842"/>
    <lineage>
        <taxon>Bacteria</taxon>
        <taxon>Bacillati</taxon>
        <taxon>Actinomycetota</taxon>
        <taxon>Actinomycetes</taxon>
        <taxon>Kitasatosporales</taxon>
        <taxon>Streptomycetaceae</taxon>
        <taxon>Streptomyces</taxon>
    </lineage>
</organism>
<feature type="transmembrane region" description="Helical" evidence="3">
    <location>
        <begin position="319"/>
        <end position="343"/>
    </location>
</feature>
<feature type="transmembrane region" description="Helical" evidence="3">
    <location>
        <begin position="215"/>
        <end position="241"/>
    </location>
</feature>
<keyword evidence="6" id="KW-1185">Reference proteome</keyword>
<dbReference type="RefSeq" id="WP_246532579.1">
    <property type="nucleotide sequence ID" value="NZ_JACHJY010000004.1"/>
</dbReference>
<dbReference type="Proteomes" id="UP000582643">
    <property type="component" value="Unassembled WGS sequence"/>
</dbReference>
<feature type="transmembrane region" description="Helical" evidence="3">
    <location>
        <begin position="157"/>
        <end position="176"/>
    </location>
</feature>
<dbReference type="Pfam" id="PF06738">
    <property type="entry name" value="ThrE"/>
    <property type="match status" value="1"/>
</dbReference>
<name>A0A7W7TZH0_9ACTN</name>
<dbReference type="InterPro" id="IPR010619">
    <property type="entry name" value="ThrE-like_N"/>
</dbReference>
<dbReference type="EMBL" id="JACHJY010000004">
    <property type="protein sequence ID" value="MBB4982239.1"/>
    <property type="molecule type" value="Genomic_DNA"/>
</dbReference>
<evidence type="ECO:0000256" key="1">
    <source>
        <dbReference type="ARBA" id="ARBA00034125"/>
    </source>
</evidence>
<evidence type="ECO:0000313" key="5">
    <source>
        <dbReference type="EMBL" id="MBB4982239.1"/>
    </source>
</evidence>
<feature type="transmembrane region" description="Helical" evidence="3">
    <location>
        <begin position="288"/>
        <end position="307"/>
    </location>
</feature>
<feature type="transmembrane region" description="Helical" evidence="3">
    <location>
        <begin position="363"/>
        <end position="386"/>
    </location>
</feature>
<dbReference type="PANTHER" id="PTHR31082:SF4">
    <property type="entry name" value="PHEROMONE-REGULATED MEMBRANE PROTEIN 10"/>
    <property type="match status" value="1"/>
</dbReference>
<accession>A0A7W7TZH0</accession>